<evidence type="ECO:0000256" key="13">
    <source>
        <dbReference type="PIRSR" id="PIRSR005784-1"/>
    </source>
</evidence>
<dbReference type="EC" id="7.-.-.-" evidence="12"/>
<evidence type="ECO:0000256" key="4">
    <source>
        <dbReference type="ARBA" id="ARBA00022519"/>
    </source>
</evidence>
<dbReference type="GO" id="GO:0009055">
    <property type="term" value="F:electron transfer activity"/>
    <property type="evidence" value="ECO:0007669"/>
    <property type="project" value="InterPro"/>
</dbReference>
<feature type="binding site" evidence="12 13">
    <location>
        <position position="140"/>
    </location>
    <ligand>
        <name>[4Fe-4S] cluster</name>
        <dbReference type="ChEBI" id="CHEBI:49883"/>
        <label>3</label>
    </ligand>
</feature>
<dbReference type="PROSITE" id="PS00198">
    <property type="entry name" value="4FE4S_FER_1"/>
    <property type="match status" value="2"/>
</dbReference>
<evidence type="ECO:0000259" key="15">
    <source>
        <dbReference type="PROSITE" id="PS51656"/>
    </source>
</evidence>
<keyword evidence="11 12" id="KW-0472">Membrane</keyword>
<feature type="domain" description="4Fe-4S ferredoxin-type" evidence="14">
    <location>
        <begin position="101"/>
        <end position="130"/>
    </location>
</feature>
<dbReference type="PIRSF" id="PIRSF005784">
    <property type="entry name" value="Elect_transpt_RnfB"/>
    <property type="match status" value="1"/>
</dbReference>
<dbReference type="SUPFAM" id="SSF54862">
    <property type="entry name" value="4Fe-4S ferredoxins"/>
    <property type="match status" value="1"/>
</dbReference>
<feature type="binding site" evidence="12 13">
    <location>
        <position position="52"/>
    </location>
    <ligand>
        <name>[4Fe-4S] cluster</name>
        <dbReference type="ChEBI" id="CHEBI:49883"/>
        <label>1</label>
    </ligand>
</feature>
<evidence type="ECO:0000256" key="5">
    <source>
        <dbReference type="ARBA" id="ARBA00022723"/>
    </source>
</evidence>
<organism evidence="16">
    <name type="scientific">Magnetococcus massalia (strain MO-1)</name>
    <dbReference type="NCBI Taxonomy" id="451514"/>
    <lineage>
        <taxon>Bacteria</taxon>
        <taxon>Pseudomonadati</taxon>
        <taxon>Pseudomonadota</taxon>
        <taxon>Magnetococcia</taxon>
        <taxon>Magnetococcales</taxon>
        <taxon>Magnetococcaceae</taxon>
        <taxon>Magnetococcus</taxon>
    </lineage>
</organism>
<comment type="function">
    <text evidence="12">Part of a membrane-bound complex that couples electron transfer with translocation of ions across the membrane.</text>
</comment>
<evidence type="ECO:0000256" key="6">
    <source>
        <dbReference type="ARBA" id="ARBA00022737"/>
    </source>
</evidence>
<feature type="binding site" evidence="12 13">
    <location>
        <position position="143"/>
    </location>
    <ligand>
        <name>[4Fe-4S] cluster</name>
        <dbReference type="ChEBI" id="CHEBI:49883"/>
        <label>3</label>
    </ligand>
</feature>
<dbReference type="AlphaFoldDB" id="A0A1S7LMK5"/>
<evidence type="ECO:0000256" key="7">
    <source>
        <dbReference type="ARBA" id="ARBA00022967"/>
    </source>
</evidence>
<comment type="subcellular location">
    <subcellularLocation>
        <location evidence="12">Cell inner membrane</location>
    </subcellularLocation>
</comment>
<feature type="binding site" evidence="12 13">
    <location>
        <position position="49"/>
    </location>
    <ligand>
        <name>[4Fe-4S] cluster</name>
        <dbReference type="ChEBI" id="CHEBI:49883"/>
        <label>1</label>
    </ligand>
</feature>
<keyword evidence="9 12" id="KW-0408">Iron</keyword>
<dbReference type="GO" id="GO:0022900">
    <property type="term" value="P:electron transport chain"/>
    <property type="evidence" value="ECO:0007669"/>
    <property type="project" value="UniProtKB-UniRule"/>
</dbReference>
<feature type="binding site" evidence="12 13">
    <location>
        <position position="116"/>
    </location>
    <ligand>
        <name>[4Fe-4S] cluster</name>
        <dbReference type="ChEBI" id="CHEBI:49883"/>
        <label>2</label>
    </ligand>
</feature>
<evidence type="ECO:0000256" key="9">
    <source>
        <dbReference type="ARBA" id="ARBA00023004"/>
    </source>
</evidence>
<dbReference type="Pfam" id="PF14697">
    <property type="entry name" value="Fer4_21"/>
    <property type="match status" value="1"/>
</dbReference>
<feature type="binding site" evidence="12 13">
    <location>
        <position position="113"/>
    </location>
    <ligand>
        <name>[4Fe-4S] cluster</name>
        <dbReference type="ChEBI" id="CHEBI:49883"/>
        <label>2</label>
    </ligand>
</feature>
<comment type="cofactor">
    <cofactor evidence="12 13">
        <name>[4Fe-4S] cluster</name>
        <dbReference type="ChEBI" id="CHEBI:49883"/>
    </cofactor>
    <text evidence="12 13">Binds 3 [4Fe-4S] clusters.</text>
</comment>
<feature type="region of interest" description="Hydrophobic" evidence="12">
    <location>
        <begin position="1"/>
        <end position="26"/>
    </location>
</feature>
<evidence type="ECO:0000256" key="12">
    <source>
        <dbReference type="HAMAP-Rule" id="MF_00463"/>
    </source>
</evidence>
<dbReference type="InterPro" id="IPR010207">
    <property type="entry name" value="Elect_transpt_cplx_RnfB/RsxB"/>
</dbReference>
<evidence type="ECO:0000256" key="1">
    <source>
        <dbReference type="ARBA" id="ARBA00022448"/>
    </source>
</evidence>
<keyword evidence="10 12" id="KW-0411">Iron-sulfur</keyword>
<keyword evidence="8 12" id="KW-0249">Electron transport</keyword>
<keyword evidence="1 12" id="KW-0813">Transport</keyword>
<dbReference type="NCBIfam" id="NF003475">
    <property type="entry name" value="PRK05113.1"/>
    <property type="match status" value="1"/>
</dbReference>
<dbReference type="GO" id="GO:0051539">
    <property type="term" value="F:4 iron, 4 sulfur cluster binding"/>
    <property type="evidence" value="ECO:0007669"/>
    <property type="project" value="UniProtKB-UniRule"/>
</dbReference>
<keyword evidence="4 12" id="KW-0997">Cell inner membrane</keyword>
<keyword evidence="5 12" id="KW-0479">Metal-binding</keyword>
<feature type="binding site" evidence="12 13">
    <location>
        <position position="57"/>
    </location>
    <ligand>
        <name>[4Fe-4S] cluster</name>
        <dbReference type="ChEBI" id="CHEBI:49883"/>
        <label>1</label>
    </ligand>
</feature>
<feature type="binding site" evidence="12 13">
    <location>
        <position position="150"/>
    </location>
    <ligand>
        <name>[4Fe-4S] cluster</name>
        <dbReference type="ChEBI" id="CHEBI:49883"/>
        <label>2</label>
    </ligand>
</feature>
<keyword evidence="7 12" id="KW-1278">Translocase</keyword>
<dbReference type="NCBIfam" id="TIGR01944">
    <property type="entry name" value="rnfB"/>
    <property type="match status" value="1"/>
</dbReference>
<dbReference type="EMBL" id="LO017727">
    <property type="protein sequence ID" value="CRH08100.1"/>
    <property type="molecule type" value="Genomic_DNA"/>
</dbReference>
<comment type="caution">
    <text evidence="12">Lacks conserved residue(s) required for the propagation of feature annotation.</text>
</comment>
<comment type="similarity">
    <text evidence="12">Belongs to the 4Fe4S bacterial-type ferredoxin family. RnfB subfamily.</text>
</comment>
<name>A0A1S7LMK5_MAGMO</name>
<keyword evidence="2 12" id="KW-1003">Cell membrane</keyword>
<evidence type="ECO:0000256" key="8">
    <source>
        <dbReference type="ARBA" id="ARBA00022982"/>
    </source>
</evidence>
<dbReference type="InterPro" id="IPR007202">
    <property type="entry name" value="4Fe-4S_dom"/>
</dbReference>
<comment type="subunit">
    <text evidence="12">The complex is composed of six subunits: RnfA, RnfB, RnfC, RnfD, RnfE and RnfG.</text>
</comment>
<evidence type="ECO:0000313" key="16">
    <source>
        <dbReference type="EMBL" id="CRH08100.1"/>
    </source>
</evidence>
<dbReference type="PANTHER" id="PTHR42859:SF3">
    <property type="entry name" value="ION-TRANSLOCATING OXIDOREDUCTASE COMPLEX SUBUNIT B"/>
    <property type="match status" value="1"/>
</dbReference>
<dbReference type="Pfam" id="PF04060">
    <property type="entry name" value="FeS"/>
    <property type="match status" value="1"/>
</dbReference>
<evidence type="ECO:0000256" key="11">
    <source>
        <dbReference type="ARBA" id="ARBA00023136"/>
    </source>
</evidence>
<keyword evidence="3 12" id="KW-0004">4Fe-4S</keyword>
<dbReference type="GO" id="GO:0046872">
    <property type="term" value="F:metal ion binding"/>
    <property type="evidence" value="ECO:0007669"/>
    <property type="project" value="UniProtKB-KW"/>
</dbReference>
<dbReference type="Gene3D" id="3.30.70.20">
    <property type="match status" value="1"/>
</dbReference>
<evidence type="ECO:0000259" key="14">
    <source>
        <dbReference type="PROSITE" id="PS51379"/>
    </source>
</evidence>
<dbReference type="InterPro" id="IPR050294">
    <property type="entry name" value="RnfB_subfamily"/>
</dbReference>
<feature type="domain" description="4Fe-4S" evidence="15">
    <location>
        <begin position="32"/>
        <end position="90"/>
    </location>
</feature>
<dbReference type="InterPro" id="IPR016463">
    <property type="entry name" value="RnfB/RsxB_Proteobac"/>
</dbReference>
<evidence type="ECO:0000256" key="10">
    <source>
        <dbReference type="ARBA" id="ARBA00023014"/>
    </source>
</evidence>
<feature type="binding site" evidence="12 13">
    <location>
        <position position="73"/>
    </location>
    <ligand>
        <name>[4Fe-4S] cluster</name>
        <dbReference type="ChEBI" id="CHEBI:49883"/>
        <label>1</label>
    </ligand>
</feature>
<dbReference type="InterPro" id="IPR017900">
    <property type="entry name" value="4Fe4S_Fe_S_CS"/>
</dbReference>
<dbReference type="PANTHER" id="PTHR42859">
    <property type="entry name" value="OXIDOREDUCTASE"/>
    <property type="match status" value="1"/>
</dbReference>
<feature type="domain" description="4Fe-4S ferredoxin-type" evidence="14">
    <location>
        <begin position="131"/>
        <end position="160"/>
    </location>
</feature>
<dbReference type="Gene3D" id="1.10.15.40">
    <property type="entry name" value="Electron transport complex subunit B, putative Fe-S cluster"/>
    <property type="match status" value="1"/>
</dbReference>
<feature type="binding site" evidence="12 13">
    <location>
        <position position="110"/>
    </location>
    <ligand>
        <name>[4Fe-4S] cluster</name>
        <dbReference type="ChEBI" id="CHEBI:49883"/>
        <label>2</label>
    </ligand>
</feature>
<feature type="binding site" evidence="12 13">
    <location>
        <position position="120"/>
    </location>
    <ligand>
        <name>[4Fe-4S] cluster</name>
        <dbReference type="ChEBI" id="CHEBI:49883"/>
        <label>3</label>
    </ligand>
</feature>
<dbReference type="HAMAP" id="MF_00463">
    <property type="entry name" value="RsxB_RnfB"/>
    <property type="match status" value="1"/>
</dbReference>
<sequence length="181" mass="19142">MIEAVNAVLSMGGLALVAGLGLGYASVKFHVEADPIVDKINDMLPATNCGLCGYPGCMPYAEAVVNGEEINLCTPGGKQTMEALATELGREPKSMGDDGPRVAYIHEDDCIGCTACIKVCPVDAIIGANKQSHTVIAVECTSCEKCIEPCPTDCITMEPVVDNIYDWQWQKPSGPHGTTVH</sequence>
<dbReference type="PROSITE" id="PS51379">
    <property type="entry name" value="4FE4S_FER_2"/>
    <property type="match status" value="2"/>
</dbReference>
<protein>
    <recommendedName>
        <fullName evidence="12">Ion-translocating oxidoreductase complex subunit B</fullName>
        <ecNumber evidence="12">7.-.-.-</ecNumber>
    </recommendedName>
    <alternativeName>
        <fullName evidence="12">Rnf electron transport complex subunit B</fullName>
    </alternativeName>
</protein>
<evidence type="ECO:0000256" key="2">
    <source>
        <dbReference type="ARBA" id="ARBA00022475"/>
    </source>
</evidence>
<proteinExistence type="inferred from homology"/>
<dbReference type="GO" id="GO:0005886">
    <property type="term" value="C:plasma membrane"/>
    <property type="evidence" value="ECO:0007669"/>
    <property type="project" value="UniProtKB-SubCell"/>
</dbReference>
<gene>
    <name evidence="12 16" type="primary">rnfB</name>
    <name evidence="16" type="ORF">MAGMO_3972</name>
</gene>
<feature type="binding site" evidence="12 13">
    <location>
        <position position="146"/>
    </location>
    <ligand>
        <name>[4Fe-4S] cluster</name>
        <dbReference type="ChEBI" id="CHEBI:49883"/>
        <label>3</label>
    </ligand>
</feature>
<reference evidence="16" key="1">
    <citation type="submission" date="2015-04" db="EMBL/GenBank/DDBJ databases">
        <authorList>
            <person name="Syromyatnikov M.Y."/>
            <person name="Popov V.N."/>
        </authorList>
    </citation>
    <scope>NUCLEOTIDE SEQUENCE</scope>
    <source>
        <strain evidence="16">MO-1</strain>
    </source>
</reference>
<accession>A0A1S7LMK5</accession>
<dbReference type="PROSITE" id="PS51656">
    <property type="entry name" value="4FE4S"/>
    <property type="match status" value="1"/>
</dbReference>
<dbReference type="InterPro" id="IPR017896">
    <property type="entry name" value="4Fe4S_Fe-S-bd"/>
</dbReference>
<keyword evidence="6 12" id="KW-0677">Repeat</keyword>
<evidence type="ECO:0000256" key="3">
    <source>
        <dbReference type="ARBA" id="ARBA00022485"/>
    </source>
</evidence>